<evidence type="ECO:0000256" key="3">
    <source>
        <dbReference type="ARBA" id="ARBA00047116"/>
    </source>
</evidence>
<dbReference type="AlphaFoldDB" id="A0A811Z7W4"/>
<dbReference type="EMBL" id="CAJHUB010000759">
    <property type="protein sequence ID" value="CAD7684672.1"/>
    <property type="molecule type" value="Genomic_DNA"/>
</dbReference>
<dbReference type="Gene3D" id="2.170.150.10">
    <property type="entry name" value="Metal Binding Protein, Guanine Nucleotide Exchange Factor, Chain A"/>
    <property type="match status" value="1"/>
</dbReference>
<comment type="caution">
    <text evidence="6">The sequence shown here is derived from an EMBL/GenBank/DDBJ whole genome shotgun (WGS) entry which is preliminary data.</text>
</comment>
<gene>
    <name evidence="6" type="ORF">NYPRO_LOCUS17465</name>
</gene>
<reference evidence="6" key="1">
    <citation type="submission" date="2020-12" db="EMBL/GenBank/DDBJ databases">
        <authorList>
            <consortium name="Molecular Ecology Group"/>
        </authorList>
    </citation>
    <scope>NUCLEOTIDE SEQUENCE</scope>
    <source>
        <strain evidence="6">TBG_1078</strain>
    </source>
</reference>
<evidence type="ECO:0000256" key="4">
    <source>
        <dbReference type="PROSITE-ProRule" id="PRU01133"/>
    </source>
</evidence>
<dbReference type="PROSITE" id="PS51797">
    <property type="entry name" value="TCTP_3"/>
    <property type="match status" value="1"/>
</dbReference>
<dbReference type="PANTHER" id="PTHR11991:SF0">
    <property type="entry name" value="TRANSLATIONALLY-CONTROLLED TUMOR PROTEIN"/>
    <property type="match status" value="1"/>
</dbReference>
<dbReference type="InterPro" id="IPR011057">
    <property type="entry name" value="Mss4-like_sf"/>
</dbReference>
<accession>A0A811Z7W4</accession>
<comment type="subunit">
    <text evidence="3">Homodimer. Interacts with STEAP3. Interacts with TSC22D1; interaction results in the destabilization of TSC22D1 protein.</text>
</comment>
<evidence type="ECO:0000256" key="2">
    <source>
        <dbReference type="ARBA" id="ARBA00046053"/>
    </source>
</evidence>
<dbReference type="Pfam" id="PF00838">
    <property type="entry name" value="TCTP"/>
    <property type="match status" value="1"/>
</dbReference>
<evidence type="ECO:0000256" key="1">
    <source>
        <dbReference type="ARBA" id="ARBA00040832"/>
    </source>
</evidence>
<dbReference type="PANTHER" id="PTHR11991">
    <property type="entry name" value="TRANSLATIONALLY CONTROLLED TUMOR PROTEIN-RELATED"/>
    <property type="match status" value="1"/>
</dbReference>
<dbReference type="GO" id="GO:0005509">
    <property type="term" value="F:calcium ion binding"/>
    <property type="evidence" value="ECO:0007669"/>
    <property type="project" value="TreeGrafter"/>
</dbReference>
<dbReference type="InterPro" id="IPR034737">
    <property type="entry name" value="TCTP"/>
</dbReference>
<evidence type="ECO:0000259" key="5">
    <source>
        <dbReference type="PROSITE" id="PS51797"/>
    </source>
</evidence>
<feature type="domain" description="TCTP" evidence="5">
    <location>
        <begin position="1"/>
        <end position="107"/>
    </location>
</feature>
<keyword evidence="7" id="KW-1185">Reference proteome</keyword>
<comment type="similarity">
    <text evidence="4">Belongs to the TCTP family.</text>
</comment>
<organism evidence="6 7">
    <name type="scientific">Nyctereutes procyonoides</name>
    <name type="common">Raccoon dog</name>
    <name type="synonym">Canis procyonoides</name>
    <dbReference type="NCBI Taxonomy" id="34880"/>
    <lineage>
        <taxon>Eukaryota</taxon>
        <taxon>Metazoa</taxon>
        <taxon>Chordata</taxon>
        <taxon>Craniata</taxon>
        <taxon>Vertebrata</taxon>
        <taxon>Euteleostomi</taxon>
        <taxon>Mammalia</taxon>
        <taxon>Eutheria</taxon>
        <taxon>Laurasiatheria</taxon>
        <taxon>Carnivora</taxon>
        <taxon>Caniformia</taxon>
        <taxon>Canidae</taxon>
        <taxon>Nyctereutes</taxon>
    </lineage>
</organism>
<dbReference type="InterPro" id="IPR011323">
    <property type="entry name" value="Mss4/transl-control_tumour"/>
</dbReference>
<dbReference type="Proteomes" id="UP000645828">
    <property type="component" value="Unassembled WGS sequence"/>
</dbReference>
<evidence type="ECO:0000313" key="7">
    <source>
        <dbReference type="Proteomes" id="UP000645828"/>
    </source>
</evidence>
<sequence>MFSNIYKIWEISDPAPGGRPEDGHFTKAYKKYINDCMNLIKGRLEEQRPKIEKPFMTGAAEQIKHFLANSRNYQFLFAKNMNLDGVIALLDYNEDNIFKDVLEMEKC</sequence>
<name>A0A811Z7W4_NYCPR</name>
<proteinExistence type="inferred from homology"/>
<protein>
    <recommendedName>
        <fullName evidence="1">Translationally-controlled tumor protein</fullName>
    </recommendedName>
</protein>
<dbReference type="GO" id="GO:0005737">
    <property type="term" value="C:cytoplasm"/>
    <property type="evidence" value="ECO:0007669"/>
    <property type="project" value="TreeGrafter"/>
</dbReference>
<dbReference type="InterPro" id="IPR018105">
    <property type="entry name" value="Translational_control_tumour_p"/>
</dbReference>
<dbReference type="SUPFAM" id="SSF51316">
    <property type="entry name" value="Mss4-like"/>
    <property type="match status" value="1"/>
</dbReference>
<evidence type="ECO:0000313" key="6">
    <source>
        <dbReference type="EMBL" id="CAD7684672.1"/>
    </source>
</evidence>
<comment type="function">
    <text evidence="2">Involved in calcium binding and microtubule stabilization. Acts as a negative regulator of TSC22D1-mediated apoptosis, via interaction with and destabilization of TSC22D1 protein.</text>
</comment>